<comment type="caution">
    <text evidence="12">The sequence shown here is derived from an EMBL/GenBank/DDBJ whole genome shotgun (WGS) entry which is preliminary data.</text>
</comment>
<comment type="catalytic activity">
    <reaction evidence="6 7">
        <text>octanoyl-[ACP] + L-lysyl-[protein] = N(6)-octanoyl-L-lysyl-[protein] + holo-[ACP] + H(+)</text>
        <dbReference type="Rhea" id="RHEA:17665"/>
        <dbReference type="Rhea" id="RHEA-COMP:9636"/>
        <dbReference type="Rhea" id="RHEA-COMP:9685"/>
        <dbReference type="Rhea" id="RHEA-COMP:9752"/>
        <dbReference type="Rhea" id="RHEA-COMP:9928"/>
        <dbReference type="ChEBI" id="CHEBI:15378"/>
        <dbReference type="ChEBI" id="CHEBI:29969"/>
        <dbReference type="ChEBI" id="CHEBI:64479"/>
        <dbReference type="ChEBI" id="CHEBI:78463"/>
        <dbReference type="ChEBI" id="CHEBI:78809"/>
        <dbReference type="EC" id="2.3.1.181"/>
    </reaction>
</comment>
<dbReference type="Pfam" id="PF21948">
    <property type="entry name" value="LplA-B_cat"/>
    <property type="match status" value="1"/>
</dbReference>
<comment type="function">
    <text evidence="5 6 7">Catalyzes the transfer of endogenously produced octanoic acid from octanoyl-acyl-carrier-protein onto the lipoyl domains of lipoate-dependent enzymes. Lipoyl-ACP can also act as a substrate although octanoyl-ACP is likely to be the physiological substrate.</text>
</comment>
<dbReference type="PANTHER" id="PTHR10993:SF7">
    <property type="entry name" value="LIPOYLTRANSFERASE 2, MITOCHONDRIAL-RELATED"/>
    <property type="match status" value="1"/>
</dbReference>
<evidence type="ECO:0000256" key="1">
    <source>
        <dbReference type="ARBA" id="ARBA00004821"/>
    </source>
</evidence>
<dbReference type="PROSITE" id="PS01313">
    <property type="entry name" value="LIPB"/>
    <property type="match status" value="1"/>
</dbReference>
<evidence type="ECO:0000256" key="10">
    <source>
        <dbReference type="PIRSR" id="PIRSR016262-3"/>
    </source>
</evidence>
<evidence type="ECO:0000256" key="4">
    <source>
        <dbReference type="ARBA" id="ARBA00023315"/>
    </source>
</evidence>
<evidence type="ECO:0000256" key="9">
    <source>
        <dbReference type="PIRSR" id="PIRSR016262-2"/>
    </source>
</evidence>
<reference evidence="12" key="1">
    <citation type="journal article" date="2020" name="mSystems">
        <title>Genome- and Community-Level Interaction Insights into Carbon Utilization and Element Cycling Functions of Hydrothermarchaeota in Hydrothermal Sediment.</title>
        <authorList>
            <person name="Zhou Z."/>
            <person name="Liu Y."/>
            <person name="Xu W."/>
            <person name="Pan J."/>
            <person name="Luo Z.H."/>
            <person name="Li M."/>
        </authorList>
    </citation>
    <scope>NUCLEOTIDE SEQUENCE [LARGE SCALE GENOMIC DNA]</scope>
    <source>
        <strain evidence="12">HyVt-535</strain>
    </source>
</reference>
<dbReference type="UniPathway" id="UPA00538">
    <property type="reaction ID" value="UER00592"/>
</dbReference>
<dbReference type="EMBL" id="DROM01000243">
    <property type="protein sequence ID" value="HHH13365.1"/>
    <property type="molecule type" value="Genomic_DNA"/>
</dbReference>
<keyword evidence="4 6" id="KW-0012">Acyltransferase</keyword>
<keyword evidence="3 6" id="KW-0808">Transferase</keyword>
<dbReference type="HAMAP" id="MF_00013">
    <property type="entry name" value="LipB"/>
    <property type="match status" value="1"/>
</dbReference>
<proteinExistence type="inferred from homology"/>
<dbReference type="InterPro" id="IPR004143">
    <property type="entry name" value="BPL_LPL_catalytic"/>
</dbReference>
<comment type="similarity">
    <text evidence="6 7">Belongs to the LipB family.</text>
</comment>
<accession>A0A7C5N6Z4</accession>
<dbReference type="PROSITE" id="PS51733">
    <property type="entry name" value="BPL_LPL_CATALYTIC"/>
    <property type="match status" value="1"/>
</dbReference>
<feature type="binding site" evidence="6 9">
    <location>
        <begin position="138"/>
        <end position="140"/>
    </location>
    <ligand>
        <name>substrate</name>
    </ligand>
</feature>
<dbReference type="PIRSF" id="PIRSF016262">
    <property type="entry name" value="LPLase"/>
    <property type="match status" value="1"/>
</dbReference>
<comment type="subcellular location">
    <subcellularLocation>
        <location evidence="6">Cytoplasm</location>
    </subcellularLocation>
</comment>
<dbReference type="InterPro" id="IPR020605">
    <property type="entry name" value="Octanoyltransferase_CS"/>
</dbReference>
<dbReference type="Proteomes" id="UP000886100">
    <property type="component" value="Unassembled WGS sequence"/>
</dbReference>
<dbReference type="NCBIfam" id="TIGR00214">
    <property type="entry name" value="lipB"/>
    <property type="match status" value="1"/>
</dbReference>
<comment type="pathway">
    <text evidence="1 6 7">Protein modification; protein lipoylation via endogenous pathway; protein N(6)-(lipoyl)lysine from octanoyl-[acyl-carrier-protein]: step 1/2.</text>
</comment>
<dbReference type="AlphaFoldDB" id="A0A7C5N6Z4"/>
<dbReference type="InterPro" id="IPR000544">
    <property type="entry name" value="Octanoyltransferase"/>
</dbReference>
<evidence type="ECO:0000256" key="7">
    <source>
        <dbReference type="PIRNR" id="PIRNR016262"/>
    </source>
</evidence>
<feature type="binding site" evidence="6 9">
    <location>
        <begin position="151"/>
        <end position="153"/>
    </location>
    <ligand>
        <name>substrate</name>
    </ligand>
</feature>
<dbReference type="GO" id="GO:0033819">
    <property type="term" value="F:lipoyl(octanoyl) transferase activity"/>
    <property type="evidence" value="ECO:0007669"/>
    <property type="project" value="UniProtKB-EC"/>
</dbReference>
<dbReference type="PANTHER" id="PTHR10993">
    <property type="entry name" value="OCTANOYLTRANSFERASE"/>
    <property type="match status" value="1"/>
</dbReference>
<feature type="site" description="Lowers pKa of active site Cys" evidence="6 10">
    <location>
        <position position="135"/>
    </location>
</feature>
<comment type="miscellaneous">
    <text evidence="6">In the reaction, the free carboxyl group of octanoic acid is attached via an amide linkage to the epsilon-amino group of a specific lysine residue of lipoyl domains of lipoate-dependent enzymes.</text>
</comment>
<dbReference type="GO" id="GO:0009249">
    <property type="term" value="P:protein lipoylation"/>
    <property type="evidence" value="ECO:0007669"/>
    <property type="project" value="InterPro"/>
</dbReference>
<dbReference type="EC" id="2.3.1.181" evidence="6 7"/>
<evidence type="ECO:0000259" key="11">
    <source>
        <dbReference type="PROSITE" id="PS51733"/>
    </source>
</evidence>
<feature type="domain" description="BPL/LPL catalytic" evidence="11">
    <location>
        <begin position="32"/>
        <end position="207"/>
    </location>
</feature>
<evidence type="ECO:0000256" key="5">
    <source>
        <dbReference type="ARBA" id="ARBA00024732"/>
    </source>
</evidence>
<dbReference type="Gene3D" id="3.30.930.10">
    <property type="entry name" value="Bira Bifunctional Protein, Domain 2"/>
    <property type="match status" value="1"/>
</dbReference>
<gene>
    <name evidence="6 12" type="primary">lipB</name>
    <name evidence="12" type="ORF">ENJ98_03945</name>
</gene>
<feature type="binding site" evidence="6 9">
    <location>
        <begin position="71"/>
        <end position="78"/>
    </location>
    <ligand>
        <name>substrate</name>
    </ligand>
</feature>
<evidence type="ECO:0000256" key="6">
    <source>
        <dbReference type="HAMAP-Rule" id="MF_00013"/>
    </source>
</evidence>
<organism evidence="12">
    <name type="scientific">Thiolapillus brandeum</name>
    <dbReference type="NCBI Taxonomy" id="1076588"/>
    <lineage>
        <taxon>Bacteria</taxon>
        <taxon>Pseudomonadati</taxon>
        <taxon>Pseudomonadota</taxon>
        <taxon>Gammaproteobacteria</taxon>
        <taxon>Chromatiales</taxon>
        <taxon>Sedimenticolaceae</taxon>
        <taxon>Thiolapillus</taxon>
    </lineage>
</organism>
<dbReference type="FunFam" id="3.30.930.10:FF:000020">
    <property type="entry name" value="Octanoyltransferase"/>
    <property type="match status" value="1"/>
</dbReference>
<sequence>MKPHPVIVRHLGLQEYETTWQAMRDFTDARTPGTPSEIWLLEHPPVFTQGQAGKAEHVLDPGPIPVVQSDRGGQVTYHGPGQLIAYLLLDLKATGRGIRGLVTAMEQSVIRLLADAGIQAHARPDAPGVYVDEAKVAALGLRVRRGYTYHGLALNVDLDLEPFSRIDPCGHPGQAVTSLAELGVDMDMGKAGKAVVAHLCGELDLDPFCNDGNPIP</sequence>
<feature type="active site" description="Acyl-thioester intermediate" evidence="6 8">
    <location>
        <position position="169"/>
    </location>
</feature>
<dbReference type="SUPFAM" id="SSF55681">
    <property type="entry name" value="Class II aaRS and biotin synthetases"/>
    <property type="match status" value="1"/>
</dbReference>
<keyword evidence="2 6" id="KW-0963">Cytoplasm</keyword>
<evidence type="ECO:0000256" key="8">
    <source>
        <dbReference type="PIRSR" id="PIRSR016262-1"/>
    </source>
</evidence>
<dbReference type="CDD" id="cd16444">
    <property type="entry name" value="LipB"/>
    <property type="match status" value="1"/>
</dbReference>
<dbReference type="NCBIfam" id="NF010922">
    <property type="entry name" value="PRK14342.1"/>
    <property type="match status" value="1"/>
</dbReference>
<protein>
    <recommendedName>
        <fullName evidence="6 7">Octanoyltransferase</fullName>
        <ecNumber evidence="6 7">2.3.1.181</ecNumber>
    </recommendedName>
    <alternativeName>
        <fullName evidence="6">Lipoate-protein ligase B</fullName>
    </alternativeName>
    <alternativeName>
        <fullName evidence="6">Lipoyl/octanoyl transferase</fullName>
    </alternativeName>
    <alternativeName>
        <fullName evidence="6">Octanoyl-[acyl-carrier-protein]-protein N-octanoyltransferase</fullName>
    </alternativeName>
</protein>
<evidence type="ECO:0000256" key="3">
    <source>
        <dbReference type="ARBA" id="ARBA00022679"/>
    </source>
</evidence>
<dbReference type="InterPro" id="IPR045864">
    <property type="entry name" value="aa-tRNA-synth_II/BPL/LPL"/>
</dbReference>
<evidence type="ECO:0000313" key="12">
    <source>
        <dbReference type="EMBL" id="HHH13365.1"/>
    </source>
</evidence>
<dbReference type="GO" id="GO:0005737">
    <property type="term" value="C:cytoplasm"/>
    <property type="evidence" value="ECO:0007669"/>
    <property type="project" value="UniProtKB-SubCell"/>
</dbReference>
<evidence type="ECO:0000256" key="2">
    <source>
        <dbReference type="ARBA" id="ARBA00022490"/>
    </source>
</evidence>
<name>A0A7C5N6Z4_9GAMM</name>